<dbReference type="Proteomes" id="UP000694415">
    <property type="component" value="Unplaced"/>
</dbReference>
<evidence type="ECO:0000313" key="2">
    <source>
        <dbReference type="Proteomes" id="UP000694415"/>
    </source>
</evidence>
<reference evidence="1" key="1">
    <citation type="submission" date="2025-08" db="UniProtKB">
        <authorList>
            <consortium name="Ensembl"/>
        </authorList>
    </citation>
    <scope>IDENTIFICATION</scope>
</reference>
<keyword evidence="2" id="KW-1185">Reference proteome</keyword>
<evidence type="ECO:0000313" key="1">
    <source>
        <dbReference type="Ensembl" id="ENSMSIP00000033883.1"/>
    </source>
</evidence>
<organism evidence="1 2">
    <name type="scientific">Mus spicilegus</name>
    <name type="common">Mound-building mouse</name>
    <dbReference type="NCBI Taxonomy" id="10103"/>
    <lineage>
        <taxon>Eukaryota</taxon>
        <taxon>Metazoa</taxon>
        <taxon>Chordata</taxon>
        <taxon>Craniata</taxon>
        <taxon>Vertebrata</taxon>
        <taxon>Euteleostomi</taxon>
        <taxon>Mammalia</taxon>
        <taxon>Eutheria</taxon>
        <taxon>Euarchontoglires</taxon>
        <taxon>Glires</taxon>
        <taxon>Rodentia</taxon>
        <taxon>Myomorpha</taxon>
        <taxon>Muroidea</taxon>
        <taxon>Muridae</taxon>
        <taxon>Murinae</taxon>
        <taxon>Mus</taxon>
        <taxon>Mus</taxon>
    </lineage>
</organism>
<sequence length="76" mass="8812">MPETSLVTLHTISAHSSQQFPFNPNVYCFDLIKRKIFHQITQENPGSRNIYNISISSQGLKSVLQGHIYMYMYYAI</sequence>
<reference evidence="1" key="2">
    <citation type="submission" date="2025-09" db="UniProtKB">
        <authorList>
            <consortium name="Ensembl"/>
        </authorList>
    </citation>
    <scope>IDENTIFICATION</scope>
</reference>
<protein>
    <submittedName>
        <fullName evidence="1">Uncharacterized protein</fullName>
    </submittedName>
</protein>
<dbReference type="AlphaFoldDB" id="A0A8C6IAT1"/>
<proteinExistence type="predicted"/>
<name>A0A8C6IAT1_MUSSI</name>
<accession>A0A8C6IAT1</accession>
<dbReference type="Ensembl" id="ENSMSIT00000042678.1">
    <property type="protein sequence ID" value="ENSMSIP00000033883.1"/>
    <property type="gene ID" value="ENSMSIG00000028288.1"/>
</dbReference>